<feature type="compositionally biased region" description="Basic and acidic residues" evidence="17">
    <location>
        <begin position="466"/>
        <end position="476"/>
    </location>
</feature>
<feature type="domain" description="PNPLA" evidence="19">
    <location>
        <begin position="1220"/>
        <end position="1384"/>
    </location>
</feature>
<evidence type="ECO:0000256" key="16">
    <source>
        <dbReference type="RuleBase" id="RU362043"/>
    </source>
</evidence>
<feature type="region of interest" description="Disordered" evidence="17">
    <location>
        <begin position="268"/>
        <end position="374"/>
    </location>
</feature>
<feature type="compositionally biased region" description="Basic residues" evidence="17">
    <location>
        <begin position="358"/>
        <end position="369"/>
    </location>
</feature>
<dbReference type="FunFam" id="3.40.1090.10:FF:000018">
    <property type="entry name" value="Lysophospholipase NTE1"/>
    <property type="match status" value="1"/>
</dbReference>
<keyword evidence="7 15" id="KW-0378">Hydrolase</keyword>
<comment type="subcellular location">
    <subcellularLocation>
        <location evidence="1">Endoplasmic reticulum membrane</location>
        <topology evidence="1">Multi-pass membrane protein</topology>
    </subcellularLocation>
</comment>
<dbReference type="Pfam" id="PF24179">
    <property type="entry name" value="NTE_Ploop"/>
    <property type="match status" value="1"/>
</dbReference>
<dbReference type="InterPro" id="IPR000595">
    <property type="entry name" value="cNMP-bd_dom"/>
</dbReference>
<dbReference type="PANTHER" id="PTHR14226">
    <property type="entry name" value="NEUROPATHY TARGET ESTERASE/SWISS CHEESE D.MELANOGASTER"/>
    <property type="match status" value="1"/>
</dbReference>
<dbReference type="InterPro" id="IPR056556">
    <property type="entry name" value="NTE1_P-loop_dom"/>
</dbReference>
<dbReference type="FunFam" id="2.60.120.10:FF:000062">
    <property type="entry name" value="Lysophospholipase NTE1"/>
    <property type="match status" value="1"/>
</dbReference>
<proteinExistence type="inferred from homology"/>
<comment type="function">
    <text evidence="13">Intracellular phospholipase B that catalyzes the double deacylation of phosphatidylcholine (PC) to glycerophosphocholine (GroPCho). Plays an important role in membrane lipid homeostasis. Responsible for the rapid PC turnover in response to inositol, elevated temperatures, or when choline is present in the growth medium.</text>
</comment>
<keyword evidence="9 15" id="KW-0442">Lipid degradation</keyword>
<dbReference type="PROSITE" id="PS50042">
    <property type="entry name" value="CNMP_BINDING_3"/>
    <property type="match status" value="2"/>
</dbReference>
<evidence type="ECO:0000256" key="2">
    <source>
        <dbReference type="ARBA" id="ARBA00006636"/>
    </source>
</evidence>
<evidence type="ECO:0000256" key="17">
    <source>
        <dbReference type="SAM" id="MobiDB-lite"/>
    </source>
</evidence>
<evidence type="ECO:0000256" key="14">
    <source>
        <dbReference type="ARBA" id="ARBA00049531"/>
    </source>
</evidence>
<protein>
    <recommendedName>
        <fullName evidence="4 16">Lysophospholipase NTE1</fullName>
        <ecNumber evidence="3 16">3.1.1.5</ecNumber>
    </recommendedName>
    <alternativeName>
        <fullName evidence="16">Intracellular phospholipase B</fullName>
    </alternativeName>
</protein>
<dbReference type="GO" id="GO:0016042">
    <property type="term" value="P:lipid catabolic process"/>
    <property type="evidence" value="ECO:0007669"/>
    <property type="project" value="UniProtKB-UniRule"/>
</dbReference>
<keyword evidence="5 16" id="KW-0812">Transmembrane</keyword>
<keyword evidence="21" id="KW-1185">Reference proteome</keyword>
<dbReference type="Pfam" id="PF00027">
    <property type="entry name" value="cNMP_binding"/>
    <property type="match status" value="1"/>
</dbReference>
<feature type="compositionally biased region" description="Low complexity" evidence="17">
    <location>
        <begin position="493"/>
        <end position="510"/>
    </location>
</feature>
<evidence type="ECO:0000256" key="10">
    <source>
        <dbReference type="ARBA" id="ARBA00022989"/>
    </source>
</evidence>
<feature type="transmembrane region" description="Helical" evidence="16">
    <location>
        <begin position="86"/>
        <end position="108"/>
    </location>
</feature>
<evidence type="ECO:0000256" key="8">
    <source>
        <dbReference type="ARBA" id="ARBA00022824"/>
    </source>
</evidence>
<keyword evidence="8 16" id="KW-0256">Endoplasmic reticulum</keyword>
<feature type="short sequence motif" description="GXSXG" evidence="15">
    <location>
        <begin position="1251"/>
        <end position="1255"/>
    </location>
</feature>
<evidence type="ECO:0000256" key="15">
    <source>
        <dbReference type="PROSITE-ProRule" id="PRU01161"/>
    </source>
</evidence>
<dbReference type="OrthoDB" id="421051at2759"/>
<gene>
    <name evidence="20" type="ORF">CC78DRAFT_467349</name>
</gene>
<dbReference type="Gene3D" id="2.60.120.10">
    <property type="entry name" value="Jelly Rolls"/>
    <property type="match status" value="3"/>
</dbReference>
<dbReference type="Proteomes" id="UP000800093">
    <property type="component" value="Unassembled WGS sequence"/>
</dbReference>
<reference evidence="21" key="1">
    <citation type="journal article" date="2020" name="Stud. Mycol.">
        <title>101 Dothideomycetes genomes: A test case for predicting lifestyles and emergence of pathogens.</title>
        <authorList>
            <person name="Haridas S."/>
            <person name="Albert R."/>
            <person name="Binder M."/>
            <person name="Bloem J."/>
            <person name="LaButti K."/>
            <person name="Salamov A."/>
            <person name="Andreopoulos B."/>
            <person name="Baker S."/>
            <person name="Barry K."/>
            <person name="Bills G."/>
            <person name="Bluhm B."/>
            <person name="Cannon C."/>
            <person name="Castanera R."/>
            <person name="Culley D."/>
            <person name="Daum C."/>
            <person name="Ezra D."/>
            <person name="Gonzalez J."/>
            <person name="Henrissat B."/>
            <person name="Kuo A."/>
            <person name="Liang C."/>
            <person name="Lipzen A."/>
            <person name="Lutzoni F."/>
            <person name="Magnuson J."/>
            <person name="Mondo S."/>
            <person name="Nolan M."/>
            <person name="Ohm R."/>
            <person name="Pangilinan J."/>
            <person name="Park H.-J."/>
            <person name="Ramirez L."/>
            <person name="Alfaro M."/>
            <person name="Sun H."/>
            <person name="Tritt A."/>
            <person name="Yoshinaga Y."/>
            <person name="Zwiers L.-H."/>
            <person name="Turgeon B."/>
            <person name="Goodwin S."/>
            <person name="Spatafora J."/>
            <person name="Crous P."/>
            <person name="Grigoriev I."/>
        </authorList>
    </citation>
    <scope>NUCLEOTIDE SEQUENCE [LARGE SCALE GENOMIC DNA]</scope>
    <source>
        <strain evidence="21">CBS 304.66</strain>
    </source>
</reference>
<dbReference type="EMBL" id="ML986636">
    <property type="protein sequence ID" value="KAF2262798.1"/>
    <property type="molecule type" value="Genomic_DNA"/>
</dbReference>
<evidence type="ECO:0000256" key="13">
    <source>
        <dbReference type="ARBA" id="ARBA00024965"/>
    </source>
</evidence>
<evidence type="ECO:0000313" key="20">
    <source>
        <dbReference type="EMBL" id="KAF2262798.1"/>
    </source>
</evidence>
<feature type="domain" description="Cyclic nucleotide-binding" evidence="18">
    <location>
        <begin position="680"/>
        <end position="767"/>
    </location>
</feature>
<dbReference type="InterPro" id="IPR016035">
    <property type="entry name" value="Acyl_Trfase/lysoPLipase"/>
</dbReference>
<sequence>MASVQAVTAVANSSAALLSGSSGAAETSISVVKAAENAPPSTLGLLAHVILTVMQVIPGLLYWIITFTTITLPTWLFTLFSMSLTFTMNFTTLLLIVVFIISTVSYLVRYRFMTMYTRLPPEPQREEPHVEVFPDSQEGDTKRGLTNYLDEFLSAIKVFGYLERPVFHELTRTMQTRKLIAGETLLLEEEKGFCLVVDGLVQIFVKSSREGPDSDDEEGSRGSSGEEARHGHSQGYQLLTEVKNGAPMSSLFSILSLFTEDVKLRYEEDEDGGVESSGPNTPSGKQPRPSMSRTSSFGFDDSHPGTPAQTPSTPRRDPRDRRTSNLSSPTAGGKLPKIPPLTLDTNGISDNASDAKTAKARSRSRKPKSAHPDIVARATVDTTIAIIPATAFRRLTRVYPKATAHIVQVILTRLQRVTLATGHAYLGLTSEVLRTEKLMNKYTTYDLPGFLRDAPLERLKEKFASERERAGPEEGMKGIALHNPGAGRRRRSSASLRKGAAAQARLAAARGTSMDMSTETLTSTASPGHQDANERVTAGDLLVNTHSSRGHNRQNRYSFSQPYHQEHRRDTRTPLDAGTFNPFASPLNRPAGLHRQESIDEATIFRESVLECMFKAIGLTNLDNPAVKSASVEQSPRLVSYDARRQKAVFSNAFGFIDAYDALRDGDTESMVSASGLSALSTGGQQNIVEELVNDVEIVYFPKDAVLVEQGERNPGLYYVIDGFLDVSVPVDEEKSESNVLGTLPVAPEINESELFAGPQLKRSTSVPKGRTPENKKKKSRRSLFLTKPGGLAGYLGTVSSYRSFIDVTAKTDVYVGFLPRASIERIVDRYPVVLLTMAKRLTTLLPRLILHIDFALEWEQVNAGQILYNQGDESDAIYIVLNGRLRAIQDRENNDMKVIGEYGQGDSVGELEVLTESVRPGSLHAIRDTELAKFPKTLFNSLALEHPGITIKISKIIASRMRALVDDPLHEQTKERSVKATRSNVSSTVNLRTVAILPVTAGIPVVEFSSRLMTALNQIGTPNGVVSLNQGAILGHLGRHAFNRMGKLKLSQYLADLEEKYGLVLYVADTTVKSPWTQTCISQADCILLVGLAEGSPNIGEYERFLLTTKTTALKELVLLHTEKFCQSGLTRKWLRNRPWVNGSHHHIQMSYRATPEPVHPAGRRFGTALKQRVQVIQAEIQKYTSRKVRQTPLYSAETPFKGDFHRLARRLCGKSVGLVLGGGGARGIAQIGIIRALEEAGIPIDIVGGTSIGAFIGALYAWDADVVPMYGRAKKFAGRMGSMWRFALDLTYPSASYTTGHEFNRGIYKTFGTSQIEDFWLEFYCNTTNISKSRSEIHTSGYVWRYVRASMSLAGLLPPLCDNGNMLLDGGYVDNLTVGHMKSLGADVIFAVDVGSLDDTTPQQFGDSLSGFWALLNRWNPFSSYPNPPTLSEIQSRLAYVSSYDALERAKSTPGCRYMRPPIDPYGTLDFAKFDEIYRVGYLYGKEFLSRLREEGVLPVPEETEKEKNLRRTMAPRRASI</sequence>
<dbReference type="GO" id="GO:0004622">
    <property type="term" value="F:phosphatidylcholine lysophospholipase activity"/>
    <property type="evidence" value="ECO:0007669"/>
    <property type="project" value="UniProtKB-EC"/>
</dbReference>
<accession>A0A9P4N2P4</accession>
<dbReference type="SMART" id="SM00100">
    <property type="entry name" value="cNMP"/>
    <property type="match status" value="2"/>
</dbReference>
<feature type="domain" description="Cyclic nucleotide-binding" evidence="18">
    <location>
        <begin position="841"/>
        <end position="943"/>
    </location>
</feature>
<organism evidence="20 21">
    <name type="scientific">Lojkania enalia</name>
    <dbReference type="NCBI Taxonomy" id="147567"/>
    <lineage>
        <taxon>Eukaryota</taxon>
        <taxon>Fungi</taxon>
        <taxon>Dikarya</taxon>
        <taxon>Ascomycota</taxon>
        <taxon>Pezizomycotina</taxon>
        <taxon>Dothideomycetes</taxon>
        <taxon>Pleosporomycetidae</taxon>
        <taxon>Pleosporales</taxon>
        <taxon>Pleosporales incertae sedis</taxon>
        <taxon>Lojkania</taxon>
    </lineage>
</organism>
<dbReference type="SUPFAM" id="SSF52151">
    <property type="entry name" value="FabD/lysophospholipase-like"/>
    <property type="match status" value="1"/>
</dbReference>
<dbReference type="GO" id="GO:0046486">
    <property type="term" value="P:glycerolipid metabolic process"/>
    <property type="evidence" value="ECO:0007669"/>
    <property type="project" value="UniProtKB-ARBA"/>
</dbReference>
<feature type="short sequence motif" description="DGA/G" evidence="15">
    <location>
        <begin position="1371"/>
        <end position="1373"/>
    </location>
</feature>
<evidence type="ECO:0000256" key="9">
    <source>
        <dbReference type="ARBA" id="ARBA00022963"/>
    </source>
</evidence>
<evidence type="ECO:0000256" key="1">
    <source>
        <dbReference type="ARBA" id="ARBA00004477"/>
    </source>
</evidence>
<dbReference type="Gene3D" id="3.40.1090.10">
    <property type="entry name" value="Cytosolic phospholipase A2 catalytic domain"/>
    <property type="match status" value="2"/>
</dbReference>
<feature type="region of interest" description="Disordered" evidence="17">
    <location>
        <begin position="545"/>
        <end position="577"/>
    </location>
</feature>
<feature type="region of interest" description="Disordered" evidence="17">
    <location>
        <begin position="208"/>
        <end position="233"/>
    </location>
</feature>
<evidence type="ECO:0000256" key="5">
    <source>
        <dbReference type="ARBA" id="ARBA00022692"/>
    </source>
</evidence>
<evidence type="ECO:0000256" key="6">
    <source>
        <dbReference type="ARBA" id="ARBA00022737"/>
    </source>
</evidence>
<dbReference type="InterPro" id="IPR050301">
    <property type="entry name" value="NTE"/>
</dbReference>
<feature type="active site" description="Nucleophile" evidence="15">
    <location>
        <position position="1253"/>
    </location>
</feature>
<feature type="compositionally biased region" description="Basic and acidic residues" evidence="17">
    <location>
        <begin position="314"/>
        <end position="323"/>
    </location>
</feature>
<evidence type="ECO:0000313" key="21">
    <source>
        <dbReference type="Proteomes" id="UP000800093"/>
    </source>
</evidence>
<feature type="region of interest" description="Disordered" evidence="17">
    <location>
        <begin position="1504"/>
        <end position="1523"/>
    </location>
</feature>
<comment type="caution">
    <text evidence="20">The sequence shown here is derived from an EMBL/GenBank/DDBJ whole genome shotgun (WGS) entry which is preliminary data.</text>
</comment>
<evidence type="ECO:0000256" key="4">
    <source>
        <dbReference type="ARBA" id="ARBA00018317"/>
    </source>
</evidence>
<name>A0A9P4N2P4_9PLEO</name>
<evidence type="ECO:0000256" key="12">
    <source>
        <dbReference type="ARBA" id="ARBA00023136"/>
    </source>
</evidence>
<feature type="compositionally biased region" description="Polar residues" evidence="17">
    <location>
        <begin position="514"/>
        <end position="527"/>
    </location>
</feature>
<keyword evidence="11 15" id="KW-0443">Lipid metabolism</keyword>
<feature type="short sequence motif" description="GXGXXG" evidence="15">
    <location>
        <begin position="1224"/>
        <end position="1229"/>
    </location>
</feature>
<keyword evidence="6" id="KW-0677">Repeat</keyword>
<dbReference type="Pfam" id="PF01734">
    <property type="entry name" value="Patatin"/>
    <property type="match status" value="1"/>
</dbReference>
<feature type="compositionally biased region" description="Polar residues" evidence="17">
    <location>
        <begin position="343"/>
        <end position="354"/>
    </location>
</feature>
<feature type="region of interest" description="Disordered" evidence="17">
    <location>
        <begin position="761"/>
        <end position="781"/>
    </location>
</feature>
<evidence type="ECO:0000256" key="7">
    <source>
        <dbReference type="ARBA" id="ARBA00022801"/>
    </source>
</evidence>
<dbReference type="GO" id="GO:0005789">
    <property type="term" value="C:endoplasmic reticulum membrane"/>
    <property type="evidence" value="ECO:0007669"/>
    <property type="project" value="UniProtKB-SubCell"/>
</dbReference>
<evidence type="ECO:0000256" key="3">
    <source>
        <dbReference type="ARBA" id="ARBA00013274"/>
    </source>
</evidence>
<evidence type="ECO:0000259" key="19">
    <source>
        <dbReference type="PROSITE" id="PS51635"/>
    </source>
</evidence>
<dbReference type="CDD" id="cd00038">
    <property type="entry name" value="CAP_ED"/>
    <property type="match status" value="2"/>
</dbReference>
<feature type="region of interest" description="Disordered" evidence="17">
    <location>
        <begin position="466"/>
        <end position="533"/>
    </location>
</feature>
<feature type="active site" description="Proton acceptor" evidence="15">
    <location>
        <position position="1371"/>
    </location>
</feature>
<evidence type="ECO:0000256" key="11">
    <source>
        <dbReference type="ARBA" id="ARBA00023098"/>
    </source>
</evidence>
<dbReference type="EC" id="3.1.1.5" evidence="3 16"/>
<dbReference type="InterPro" id="IPR002641">
    <property type="entry name" value="PNPLA_dom"/>
</dbReference>
<dbReference type="InterPro" id="IPR014710">
    <property type="entry name" value="RmlC-like_jellyroll"/>
</dbReference>
<dbReference type="PROSITE" id="PS51635">
    <property type="entry name" value="PNPLA"/>
    <property type="match status" value="1"/>
</dbReference>
<comment type="catalytic activity">
    <reaction evidence="14 16">
        <text>a 1-acyl-sn-glycero-3-phosphocholine + H2O = sn-glycerol 3-phosphocholine + a fatty acid + H(+)</text>
        <dbReference type="Rhea" id="RHEA:15177"/>
        <dbReference type="ChEBI" id="CHEBI:15377"/>
        <dbReference type="ChEBI" id="CHEBI:15378"/>
        <dbReference type="ChEBI" id="CHEBI:16870"/>
        <dbReference type="ChEBI" id="CHEBI:28868"/>
        <dbReference type="ChEBI" id="CHEBI:58168"/>
        <dbReference type="EC" id="3.1.1.5"/>
    </reaction>
</comment>
<evidence type="ECO:0000259" key="18">
    <source>
        <dbReference type="PROSITE" id="PS50042"/>
    </source>
</evidence>
<dbReference type="FunFam" id="3.40.1090.10:FF:000007">
    <property type="entry name" value="Lysophospholipase NTE1"/>
    <property type="match status" value="1"/>
</dbReference>
<feature type="compositionally biased region" description="Polar residues" evidence="17">
    <location>
        <begin position="279"/>
        <end position="297"/>
    </location>
</feature>
<comment type="similarity">
    <text evidence="2 16">Belongs to the NTE family.</text>
</comment>
<keyword evidence="12 16" id="KW-0472">Membrane</keyword>
<feature type="compositionally biased region" description="Basic and acidic residues" evidence="17">
    <location>
        <begin position="564"/>
        <end position="573"/>
    </location>
</feature>
<feature type="compositionally biased region" description="Basic residues" evidence="17">
    <location>
        <begin position="1513"/>
        <end position="1523"/>
    </location>
</feature>
<dbReference type="PANTHER" id="PTHR14226:SF29">
    <property type="entry name" value="NEUROPATHY TARGET ESTERASE SWS"/>
    <property type="match status" value="1"/>
</dbReference>
<dbReference type="InterPro" id="IPR018490">
    <property type="entry name" value="cNMP-bd_dom_sf"/>
</dbReference>
<dbReference type="SUPFAM" id="SSF51206">
    <property type="entry name" value="cAMP-binding domain-like"/>
    <property type="match status" value="3"/>
</dbReference>
<keyword evidence="10 16" id="KW-1133">Transmembrane helix</keyword>